<name>A0ABX3G299_9ACTN</name>
<keyword evidence="3" id="KW-1185">Reference proteome</keyword>
<feature type="region of interest" description="Disordered" evidence="1">
    <location>
        <begin position="1"/>
        <end position="35"/>
    </location>
</feature>
<reference evidence="2 3" key="1">
    <citation type="submission" date="2016-01" db="EMBL/GenBank/DDBJ databases">
        <title>Streptomyces amritsarensis strain MTCC 11845 genome sequencing and assembly.</title>
        <authorList>
            <person name="Sharma D."/>
            <person name="Nair G.R."/>
            <person name="Kaur G."/>
            <person name="Manhas R.K."/>
            <person name="Mayilraj S."/>
        </authorList>
    </citation>
    <scope>NUCLEOTIDE SEQUENCE [LARGE SCALE GENOMIC DNA]</scope>
    <source>
        <strain evidence="2 3">MTCC 11845</strain>
    </source>
</reference>
<accession>A0ABX3G299</accession>
<evidence type="ECO:0000313" key="2">
    <source>
        <dbReference type="EMBL" id="OLZ62545.1"/>
    </source>
</evidence>
<feature type="region of interest" description="Disordered" evidence="1">
    <location>
        <begin position="67"/>
        <end position="98"/>
    </location>
</feature>
<sequence>MRAGGGTGRREGGQRGHAEEGDEGGVRMSCRPQPWNCVRTPAPTAGRLIATYERTWYAARVALRSDAGTGASTRRIEPWATAPKATPASRAAARRRGG</sequence>
<feature type="compositionally biased region" description="Low complexity" evidence="1">
    <location>
        <begin position="80"/>
        <end position="91"/>
    </location>
</feature>
<evidence type="ECO:0000256" key="1">
    <source>
        <dbReference type="SAM" id="MobiDB-lite"/>
    </source>
</evidence>
<organism evidence="2 3">
    <name type="scientific">Streptomyces amritsarensis</name>
    <dbReference type="NCBI Taxonomy" id="681158"/>
    <lineage>
        <taxon>Bacteria</taxon>
        <taxon>Bacillati</taxon>
        <taxon>Actinomycetota</taxon>
        <taxon>Actinomycetes</taxon>
        <taxon>Kitasatosporales</taxon>
        <taxon>Streptomycetaceae</taxon>
        <taxon>Streptomyces</taxon>
    </lineage>
</organism>
<protein>
    <submittedName>
        <fullName evidence="2">Uncharacterized protein</fullName>
    </submittedName>
</protein>
<feature type="compositionally biased region" description="Basic and acidic residues" evidence="1">
    <location>
        <begin position="8"/>
        <end position="19"/>
    </location>
</feature>
<dbReference type="Proteomes" id="UP000187151">
    <property type="component" value="Unassembled WGS sequence"/>
</dbReference>
<gene>
    <name evidence="2" type="ORF">AVW11_22695</name>
</gene>
<comment type="caution">
    <text evidence="2">The sequence shown here is derived from an EMBL/GenBank/DDBJ whole genome shotgun (WGS) entry which is preliminary data.</text>
</comment>
<dbReference type="EMBL" id="MQUR01000057">
    <property type="protein sequence ID" value="OLZ62545.1"/>
    <property type="molecule type" value="Genomic_DNA"/>
</dbReference>
<proteinExistence type="predicted"/>
<evidence type="ECO:0000313" key="3">
    <source>
        <dbReference type="Proteomes" id="UP000187151"/>
    </source>
</evidence>